<feature type="chain" id="PRO_5039309605" evidence="5">
    <location>
        <begin position="23"/>
        <end position="290"/>
    </location>
</feature>
<dbReference type="Proteomes" id="UP000005139">
    <property type="component" value="Unassembled WGS sequence"/>
</dbReference>
<feature type="domain" description="Solute-binding protein family 3/N-terminal" evidence="6">
    <location>
        <begin position="43"/>
        <end position="277"/>
    </location>
</feature>
<comment type="similarity">
    <text evidence="2">Belongs to the bacterial solute-binding protein SsuA/TauA family.</text>
</comment>
<dbReference type="SUPFAM" id="SSF53850">
    <property type="entry name" value="Periplasmic binding protein-like II"/>
    <property type="match status" value="1"/>
</dbReference>
<dbReference type="EMBL" id="AAWL01000001">
    <property type="protein sequence ID" value="EAX48836.1"/>
    <property type="molecule type" value="Genomic_DNA"/>
</dbReference>
<name>A1HLY3_9FIRM</name>
<keyword evidence="3" id="KW-0813">Transport</keyword>
<dbReference type="InterPro" id="IPR015168">
    <property type="entry name" value="SsuA/THI5"/>
</dbReference>
<dbReference type="GO" id="GO:0042597">
    <property type="term" value="C:periplasmic space"/>
    <property type="evidence" value="ECO:0007669"/>
    <property type="project" value="UniProtKB-SubCell"/>
</dbReference>
<evidence type="ECO:0000256" key="4">
    <source>
        <dbReference type="ARBA" id="ARBA00022729"/>
    </source>
</evidence>
<dbReference type="GO" id="GO:0016020">
    <property type="term" value="C:membrane"/>
    <property type="evidence" value="ECO:0007669"/>
    <property type="project" value="InterPro"/>
</dbReference>
<dbReference type="RefSeq" id="WP_007288043.1">
    <property type="nucleotide sequence ID" value="NZ_AAWL01000001.1"/>
</dbReference>
<accession>A1HLY3</accession>
<dbReference type="NCBIfam" id="TIGR01728">
    <property type="entry name" value="SsuA_fam"/>
    <property type="match status" value="1"/>
</dbReference>
<reference evidence="7 8" key="2">
    <citation type="submission" date="2007-01" db="EMBL/GenBank/DDBJ databases">
        <title>Sequencing of the draft genome and assembly of Thermosinus carboxydivorans Nor1.</title>
        <authorList>
            <consortium name="US DOE Joint Genome Institute (JGI-PGF)"/>
            <person name="Copeland A."/>
            <person name="Lucas S."/>
            <person name="Lapidus A."/>
            <person name="Barry K."/>
            <person name="Glavina del Rio T."/>
            <person name="Dalin E."/>
            <person name="Tice H."/>
            <person name="Bruce D."/>
            <person name="Pitluck S."/>
            <person name="Richardson P."/>
        </authorList>
    </citation>
    <scope>NUCLEOTIDE SEQUENCE [LARGE SCALE GENOMIC DNA]</scope>
    <source>
        <strain evidence="7 8">Nor1</strain>
    </source>
</reference>
<keyword evidence="8" id="KW-1185">Reference proteome</keyword>
<keyword evidence="4 5" id="KW-0732">Signal</keyword>
<feature type="signal peptide" evidence="5">
    <location>
        <begin position="1"/>
        <end position="22"/>
    </location>
</feature>
<dbReference type="PANTHER" id="PTHR30024:SF47">
    <property type="entry name" value="TAURINE-BINDING PERIPLASMIC PROTEIN"/>
    <property type="match status" value="1"/>
</dbReference>
<evidence type="ECO:0000256" key="5">
    <source>
        <dbReference type="SAM" id="SignalP"/>
    </source>
</evidence>
<dbReference type="CDD" id="cd13563">
    <property type="entry name" value="PBP2_SsuA_like_6"/>
    <property type="match status" value="1"/>
</dbReference>
<dbReference type="PROSITE" id="PS51257">
    <property type="entry name" value="PROKAR_LIPOPROTEIN"/>
    <property type="match status" value="1"/>
</dbReference>
<evidence type="ECO:0000259" key="6">
    <source>
        <dbReference type="SMART" id="SM00062"/>
    </source>
</evidence>
<comment type="subcellular location">
    <subcellularLocation>
        <location evidence="1">Periplasm</location>
    </subcellularLocation>
</comment>
<dbReference type="Pfam" id="PF09084">
    <property type="entry name" value="NMT1"/>
    <property type="match status" value="1"/>
</dbReference>
<dbReference type="InterPro" id="IPR001638">
    <property type="entry name" value="Solute-binding_3/MltF_N"/>
</dbReference>
<evidence type="ECO:0000313" key="7">
    <source>
        <dbReference type="EMBL" id="EAX48836.1"/>
    </source>
</evidence>
<dbReference type="AlphaFoldDB" id="A1HLY3"/>
<organism evidence="7 8">
    <name type="scientific">Thermosinus carboxydivorans Nor1</name>
    <dbReference type="NCBI Taxonomy" id="401526"/>
    <lineage>
        <taxon>Bacteria</taxon>
        <taxon>Bacillati</taxon>
        <taxon>Bacillota</taxon>
        <taxon>Negativicutes</taxon>
        <taxon>Selenomonadales</taxon>
        <taxon>Sporomusaceae</taxon>
        <taxon>Thermosinus</taxon>
    </lineage>
</organism>
<evidence type="ECO:0000256" key="1">
    <source>
        <dbReference type="ARBA" id="ARBA00004418"/>
    </source>
</evidence>
<comment type="caution">
    <text evidence="7">The sequence shown here is derived from an EMBL/GenBank/DDBJ whole genome shotgun (WGS) entry which is preliminary data.</text>
</comment>
<sequence length="290" mass="31212" precursor="true">MSKKWFKLTAILTLMLFVVVFAAGCSSGQQPQQAAAPKTKQVKIAISTWSGFGPLFIARDKGFFKKYGIDMDIQMIQGLAERKQALAGRKVDGLAITFDIVSQTVAAGLPVKVIWALADSAGGDGILVKSGINSVQDLRGKEVAFDYGTVSHVFLTMVLDKAGMTEKDIKIVQMTGGDAGAAFVSGKIDAAVTWEPWLSKATKESKGKVLATSKDFPGLIVDTIAFHADFAKENPDVLQGVVNAMKDAMDWYAANPDEGNKIMAQGLKISEQEMKENLQGELSLSITRIM</sequence>
<dbReference type="GO" id="GO:0042626">
    <property type="term" value="F:ATPase-coupled transmembrane transporter activity"/>
    <property type="evidence" value="ECO:0007669"/>
    <property type="project" value="InterPro"/>
</dbReference>
<gene>
    <name evidence="7" type="ORF">TcarDRAFT_2525</name>
</gene>
<evidence type="ECO:0000256" key="3">
    <source>
        <dbReference type="ARBA" id="ARBA00022448"/>
    </source>
</evidence>
<evidence type="ECO:0000313" key="8">
    <source>
        <dbReference type="Proteomes" id="UP000005139"/>
    </source>
</evidence>
<dbReference type="Gene3D" id="3.40.190.10">
    <property type="entry name" value="Periplasmic binding protein-like II"/>
    <property type="match status" value="2"/>
</dbReference>
<dbReference type="eggNOG" id="COG0715">
    <property type="taxonomic scope" value="Bacteria"/>
</dbReference>
<dbReference type="PANTHER" id="PTHR30024">
    <property type="entry name" value="ALIPHATIC SULFONATES-BINDING PROTEIN-RELATED"/>
    <property type="match status" value="1"/>
</dbReference>
<reference evidence="7 8" key="1">
    <citation type="submission" date="2007-01" db="EMBL/GenBank/DDBJ databases">
        <title>Annotation of the draft genome assembly of Thermosinus carboxydivorans Nor1.</title>
        <authorList>
            <consortium name="US DOE Joint Genome Institute (JGI-ORNL)"/>
            <person name="Larimer F."/>
            <person name="Land M."/>
            <person name="Hauser L."/>
        </authorList>
    </citation>
    <scope>NUCLEOTIDE SEQUENCE [LARGE SCALE GENOMIC DNA]</scope>
    <source>
        <strain evidence="7 8">Nor1</strain>
    </source>
</reference>
<proteinExistence type="inferred from homology"/>
<protein>
    <submittedName>
        <fullName evidence="7">Substrate-binding region of ABC-type glycine betaine transport system</fullName>
    </submittedName>
</protein>
<dbReference type="SMART" id="SM00062">
    <property type="entry name" value="PBPb"/>
    <property type="match status" value="1"/>
</dbReference>
<dbReference type="InterPro" id="IPR010067">
    <property type="entry name" value="ABC_SsuA_sub-bd"/>
</dbReference>
<evidence type="ECO:0000256" key="2">
    <source>
        <dbReference type="ARBA" id="ARBA00010742"/>
    </source>
</evidence>